<protein>
    <submittedName>
        <fullName evidence="1">Uncharacterized protein</fullName>
    </submittedName>
</protein>
<gene>
    <name evidence="1" type="ORF">LCGC14_2932080</name>
</gene>
<proteinExistence type="predicted"/>
<sequence>MSTMTIMNERRIRVMIDHKITVNKRLIEYDYAN</sequence>
<dbReference type="AlphaFoldDB" id="A0A0F9ABL8"/>
<dbReference type="EMBL" id="LAZR01058556">
    <property type="protein sequence ID" value="KKK69631.1"/>
    <property type="molecule type" value="Genomic_DNA"/>
</dbReference>
<feature type="non-terminal residue" evidence="1">
    <location>
        <position position="33"/>
    </location>
</feature>
<accession>A0A0F9ABL8</accession>
<evidence type="ECO:0000313" key="1">
    <source>
        <dbReference type="EMBL" id="KKK69631.1"/>
    </source>
</evidence>
<comment type="caution">
    <text evidence="1">The sequence shown here is derived from an EMBL/GenBank/DDBJ whole genome shotgun (WGS) entry which is preliminary data.</text>
</comment>
<reference evidence="1" key="1">
    <citation type="journal article" date="2015" name="Nature">
        <title>Complex archaea that bridge the gap between prokaryotes and eukaryotes.</title>
        <authorList>
            <person name="Spang A."/>
            <person name="Saw J.H."/>
            <person name="Jorgensen S.L."/>
            <person name="Zaremba-Niedzwiedzka K."/>
            <person name="Martijn J."/>
            <person name="Lind A.E."/>
            <person name="van Eijk R."/>
            <person name="Schleper C."/>
            <person name="Guy L."/>
            <person name="Ettema T.J."/>
        </authorList>
    </citation>
    <scope>NUCLEOTIDE SEQUENCE</scope>
</reference>
<organism evidence="1">
    <name type="scientific">marine sediment metagenome</name>
    <dbReference type="NCBI Taxonomy" id="412755"/>
    <lineage>
        <taxon>unclassified sequences</taxon>
        <taxon>metagenomes</taxon>
        <taxon>ecological metagenomes</taxon>
    </lineage>
</organism>
<name>A0A0F9ABL8_9ZZZZ</name>